<evidence type="ECO:0000313" key="3">
    <source>
        <dbReference type="EMBL" id="CZS95043.1"/>
    </source>
</evidence>
<evidence type="ECO:0000259" key="2">
    <source>
        <dbReference type="Pfam" id="PF16010"/>
    </source>
</evidence>
<dbReference type="CDD" id="cd09630">
    <property type="entry name" value="CDH_like_cytochrome"/>
    <property type="match status" value="1"/>
</dbReference>
<dbReference type="InterPro" id="IPR015920">
    <property type="entry name" value="Cellobiose_DH-like_cyt"/>
</dbReference>
<evidence type="ECO:0000313" key="4">
    <source>
        <dbReference type="Proteomes" id="UP000178129"/>
    </source>
</evidence>
<reference evidence="4" key="1">
    <citation type="submission" date="2016-03" db="EMBL/GenBank/DDBJ databases">
        <authorList>
            <person name="Ploux O."/>
        </authorList>
    </citation>
    <scope>NUCLEOTIDE SEQUENCE [LARGE SCALE GENOMIC DNA]</scope>
    <source>
        <strain evidence="4">UK7</strain>
    </source>
</reference>
<dbReference type="EMBL" id="FJUW01000010">
    <property type="protein sequence ID" value="CZS95043.1"/>
    <property type="molecule type" value="Genomic_DNA"/>
</dbReference>
<dbReference type="STRING" id="914237.A0A1E1KAH8"/>
<dbReference type="Pfam" id="PF16010">
    <property type="entry name" value="CDH-cyt"/>
    <property type="match status" value="1"/>
</dbReference>
<keyword evidence="4" id="KW-1185">Reference proteome</keyword>
<evidence type="ECO:0000256" key="1">
    <source>
        <dbReference type="SAM" id="SignalP"/>
    </source>
</evidence>
<feature type="chain" id="PRO_5009445735" description="Cellobiose dehydrogenase-like cytochrome domain-containing protein" evidence="1">
    <location>
        <begin position="23"/>
        <end position="245"/>
    </location>
</feature>
<comment type="caution">
    <text evidence="3">The sequence shown here is derived from an EMBL/GenBank/DDBJ whole genome shotgun (WGS) entry which is preliminary data.</text>
</comment>
<dbReference type="Proteomes" id="UP000178129">
    <property type="component" value="Unassembled WGS sequence"/>
</dbReference>
<dbReference type="PANTHER" id="PTHR47190:SF2">
    <property type="entry name" value="CELLOBIOSE DEHYDROGENASE (AFU_ORTHOLOGUE AFUA_2G17620)"/>
    <property type="match status" value="1"/>
</dbReference>
<sequence>MHTPFLLLLLLLLPFLAVLTGAIPYTDLKTNISYSAFFDTTTTGYSFGIALPLNATSGDFIGLVTGKGTGWSGTSLGGAMTNKLLIAAWPSGKTVLSSFRKIARYGSPPEVTGAFTLLPIANGTYTNSTHWSLTFLCKACLLTDGTTISRTAATDMLGWAYSSSPPATPASKATTFSKHGAQGQYAANLTAARKASDGKKFPILIERPFPTFVLDSASLAAFSLQPSQSVKDAFKTCGILNSFRI</sequence>
<feature type="signal peptide" evidence="1">
    <location>
        <begin position="1"/>
        <end position="22"/>
    </location>
</feature>
<accession>A0A1E1KAH8</accession>
<dbReference type="SUPFAM" id="SSF49344">
    <property type="entry name" value="CBD9-like"/>
    <property type="match status" value="1"/>
</dbReference>
<dbReference type="Gene3D" id="2.60.40.1210">
    <property type="entry name" value="Cellobiose dehydrogenase, cytochrome domain"/>
    <property type="match status" value="1"/>
</dbReference>
<organism evidence="3 4">
    <name type="scientific">Rhynchosporium graminicola</name>
    <dbReference type="NCBI Taxonomy" id="2792576"/>
    <lineage>
        <taxon>Eukaryota</taxon>
        <taxon>Fungi</taxon>
        <taxon>Dikarya</taxon>
        <taxon>Ascomycota</taxon>
        <taxon>Pezizomycotina</taxon>
        <taxon>Leotiomycetes</taxon>
        <taxon>Helotiales</taxon>
        <taxon>Ploettnerulaceae</taxon>
        <taxon>Rhynchosporium</taxon>
    </lineage>
</organism>
<dbReference type="InterPro" id="IPR053208">
    <property type="entry name" value="GMC_Oxidoreductase_CD"/>
</dbReference>
<dbReference type="AlphaFoldDB" id="A0A1E1KAH8"/>
<feature type="domain" description="Cellobiose dehydrogenase-like cytochrome" evidence="2">
    <location>
        <begin position="25"/>
        <end position="195"/>
    </location>
</feature>
<gene>
    <name evidence="3" type="ORF">RCO7_05906</name>
</gene>
<name>A0A1E1KAH8_9HELO</name>
<dbReference type="InParanoid" id="A0A1E1KAH8"/>
<protein>
    <recommendedName>
        <fullName evidence="2">Cellobiose dehydrogenase-like cytochrome domain-containing protein</fullName>
    </recommendedName>
</protein>
<keyword evidence="1" id="KW-0732">Signal</keyword>
<dbReference type="PANTHER" id="PTHR47190">
    <property type="entry name" value="DEHYDROGENASE, PUTATIVE-RELATED"/>
    <property type="match status" value="1"/>
</dbReference>
<proteinExistence type="predicted"/>